<dbReference type="GO" id="GO:0048406">
    <property type="term" value="F:nerve growth factor binding"/>
    <property type="evidence" value="ECO:0007669"/>
    <property type="project" value="TreeGrafter"/>
</dbReference>
<dbReference type="GO" id="GO:0009986">
    <property type="term" value="C:cell surface"/>
    <property type="evidence" value="ECO:0007669"/>
    <property type="project" value="TreeGrafter"/>
</dbReference>
<dbReference type="GO" id="GO:0005035">
    <property type="term" value="F:death receptor activity"/>
    <property type="evidence" value="ECO:0007669"/>
    <property type="project" value="TreeGrafter"/>
</dbReference>
<protein>
    <submittedName>
        <fullName evidence="3">NGFR protein</fullName>
    </submittedName>
</protein>
<gene>
    <name evidence="3" type="primary">NGFR</name>
    <name evidence="3" type="ORF">BLAG_LOCUS20630</name>
</gene>
<dbReference type="InterPro" id="IPR052302">
    <property type="entry name" value="Neurotrophin_rcpt-DD"/>
</dbReference>
<dbReference type="PANTHER" id="PTHR46605">
    <property type="entry name" value="TUMOR NECROSIS FACTOR RECEPTOR"/>
    <property type="match status" value="1"/>
</dbReference>
<feature type="domain" description="TNFR-Cys" evidence="2">
    <location>
        <begin position="277"/>
        <end position="319"/>
    </location>
</feature>
<feature type="domain" description="TNFR-Cys" evidence="2">
    <location>
        <begin position="45"/>
        <end position="87"/>
    </location>
</feature>
<dbReference type="AlphaFoldDB" id="A0A8K0EUS8"/>
<dbReference type="GO" id="GO:0007266">
    <property type="term" value="P:Rho protein signal transduction"/>
    <property type="evidence" value="ECO:0007669"/>
    <property type="project" value="TreeGrafter"/>
</dbReference>
<name>A0A8K0EUS8_BRALA</name>
<feature type="domain" description="TNFR-Cys" evidence="2">
    <location>
        <begin position="90"/>
        <end position="130"/>
    </location>
</feature>
<keyword evidence="1" id="KW-1133">Transmembrane helix</keyword>
<dbReference type="InterPro" id="IPR001368">
    <property type="entry name" value="TNFR/NGFR_Cys_rich_reg"/>
</dbReference>
<dbReference type="GO" id="GO:0005886">
    <property type="term" value="C:plasma membrane"/>
    <property type="evidence" value="ECO:0007669"/>
    <property type="project" value="TreeGrafter"/>
</dbReference>
<sequence>MRKRLDTFSDVFNLTMFQLMILIFLIINIVPAKSLTTHATPDIECRGHSRKYKTLDPDGNPVCVPCSSCSPGYGVLRPCTEYQDTVCEACEPGKTFSGTDSTWRRCESCVQCATHELRRRECTPTRNGRCGSCETGWFHNDITGDCDVCSWCYPEYPAITDFVSGCNVTGVTPGFQCAPILDAPYPPPLELHLHVTTEKTSHRKVEAQDHHHLIGYVGEEVHSLGANEELEKSTHCTPTKSPSFAIDITTEHLIDSVAVLPIRTLNTLPTTASDIQCRGHGRKYKTVDSDGRLVCKNCSKCPPGQGVSVECTEYADTVCEPCVAGGTFSGTSSSWRRCEPCSVCATHELTKRECTPNKNRKCGICVIGYFYDDITGDCDRCSWCFPEYPNIADHQDECDVTGVKSGFQCGPIIDPPYPPPLGNMEHSTLAKD</sequence>
<evidence type="ECO:0000259" key="2">
    <source>
        <dbReference type="PROSITE" id="PS00652"/>
    </source>
</evidence>
<dbReference type="OrthoDB" id="10048028at2759"/>
<proteinExistence type="predicted"/>
<dbReference type="PROSITE" id="PS00652">
    <property type="entry name" value="TNFR_NGFR_1"/>
    <property type="match status" value="4"/>
</dbReference>
<keyword evidence="1" id="KW-0812">Transmembrane</keyword>
<keyword evidence="1" id="KW-0472">Membrane</keyword>
<dbReference type="EMBL" id="OV696691">
    <property type="protein sequence ID" value="CAH1267179.1"/>
    <property type="molecule type" value="Genomic_DNA"/>
</dbReference>
<feature type="transmembrane region" description="Helical" evidence="1">
    <location>
        <begin position="12"/>
        <end position="30"/>
    </location>
</feature>
<dbReference type="PANTHER" id="PTHR46605:SF2">
    <property type="entry name" value="TNFR-CYS DOMAIN-CONTAINING PROTEIN"/>
    <property type="match status" value="1"/>
</dbReference>
<accession>A0A8K0EUS8</accession>
<evidence type="ECO:0000313" key="4">
    <source>
        <dbReference type="Proteomes" id="UP000838412"/>
    </source>
</evidence>
<evidence type="ECO:0000313" key="3">
    <source>
        <dbReference type="EMBL" id="CAH1267179.1"/>
    </source>
</evidence>
<evidence type="ECO:0000256" key="1">
    <source>
        <dbReference type="SAM" id="Phobius"/>
    </source>
</evidence>
<dbReference type="Pfam" id="PF00020">
    <property type="entry name" value="TNFR_c6"/>
    <property type="match status" value="3"/>
</dbReference>
<feature type="domain" description="TNFR-Cys" evidence="2">
    <location>
        <begin position="322"/>
        <end position="362"/>
    </location>
</feature>
<dbReference type="SMART" id="SM00208">
    <property type="entry name" value="TNFR"/>
    <property type="match status" value="4"/>
</dbReference>
<dbReference type="SUPFAM" id="SSF57586">
    <property type="entry name" value="TNF receptor-like"/>
    <property type="match status" value="2"/>
</dbReference>
<keyword evidence="4" id="KW-1185">Reference proteome</keyword>
<dbReference type="Gene3D" id="2.10.50.10">
    <property type="entry name" value="Tumor Necrosis Factor Receptor, subunit A, domain 2"/>
    <property type="match status" value="4"/>
</dbReference>
<dbReference type="Proteomes" id="UP000838412">
    <property type="component" value="Chromosome 6"/>
</dbReference>
<organism evidence="3 4">
    <name type="scientific">Branchiostoma lanceolatum</name>
    <name type="common">Common lancelet</name>
    <name type="synonym">Amphioxus lanceolatum</name>
    <dbReference type="NCBI Taxonomy" id="7740"/>
    <lineage>
        <taxon>Eukaryota</taxon>
        <taxon>Metazoa</taxon>
        <taxon>Chordata</taxon>
        <taxon>Cephalochordata</taxon>
        <taxon>Leptocardii</taxon>
        <taxon>Amphioxiformes</taxon>
        <taxon>Branchiostomatidae</taxon>
        <taxon>Branchiostoma</taxon>
    </lineage>
</organism>
<dbReference type="GO" id="GO:0015026">
    <property type="term" value="F:coreceptor activity"/>
    <property type="evidence" value="ECO:0007669"/>
    <property type="project" value="TreeGrafter"/>
</dbReference>
<reference evidence="3" key="1">
    <citation type="submission" date="2022-01" db="EMBL/GenBank/DDBJ databases">
        <authorList>
            <person name="Braso-Vives M."/>
        </authorList>
    </citation>
    <scope>NUCLEOTIDE SEQUENCE</scope>
</reference>